<reference evidence="2 3" key="1">
    <citation type="journal article" date="2012" name="J. Bacteriol.">
        <title>Genome Sequence of the Filamentous Bacterium Fibrisoma limi BUZ 3T.</title>
        <authorList>
            <person name="Filippini M."/>
            <person name="Qi W."/>
            <person name="Jaenicke S."/>
            <person name="Goesmann A."/>
            <person name="Smits T.H."/>
            <person name="Bagheri H.C."/>
        </authorList>
    </citation>
    <scope>NUCLEOTIDE SEQUENCE [LARGE SCALE GENOMIC DNA]</scope>
    <source>
        <strain evidence="3">BUZ 3T</strain>
    </source>
</reference>
<sequence>MPMPVFLLLLCGFLSTASTSLLTEKTKLHVDVQNIREAKGSIHIAIFKACDNFPNCKPLDFRLIKASTKSVETSFEVEPGNYAVAVYHDANANGVLDKRMFGIPKEPYGFSNNFRPVMSAPKFKDCEIQVGASDKAISIKLL</sequence>
<gene>
    <name evidence="2" type="ORF">BN8_00787</name>
</gene>
<accession>I2GD62</accession>
<dbReference type="Proteomes" id="UP000009309">
    <property type="component" value="Unassembled WGS sequence"/>
</dbReference>
<evidence type="ECO:0008006" key="4">
    <source>
        <dbReference type="Google" id="ProtNLM"/>
    </source>
</evidence>
<keyword evidence="3" id="KW-1185">Reference proteome</keyword>
<proteinExistence type="predicted"/>
<dbReference type="InterPro" id="IPR018673">
    <property type="entry name" value="DUF2141"/>
</dbReference>
<organism evidence="2 3">
    <name type="scientific">Fibrisoma limi BUZ 3</name>
    <dbReference type="NCBI Taxonomy" id="1185876"/>
    <lineage>
        <taxon>Bacteria</taxon>
        <taxon>Pseudomonadati</taxon>
        <taxon>Bacteroidota</taxon>
        <taxon>Cytophagia</taxon>
        <taxon>Cytophagales</taxon>
        <taxon>Spirosomataceae</taxon>
        <taxon>Fibrisoma</taxon>
    </lineage>
</organism>
<dbReference type="eggNOG" id="COG4704">
    <property type="taxonomic scope" value="Bacteria"/>
</dbReference>
<name>I2GD62_9BACT</name>
<dbReference type="EMBL" id="CAIT01000004">
    <property type="protein sequence ID" value="CCH51836.1"/>
    <property type="molecule type" value="Genomic_DNA"/>
</dbReference>
<dbReference type="AlphaFoldDB" id="I2GD62"/>
<evidence type="ECO:0000313" key="2">
    <source>
        <dbReference type="EMBL" id="CCH51836.1"/>
    </source>
</evidence>
<keyword evidence="1" id="KW-0732">Signal</keyword>
<feature type="chain" id="PRO_5003659688" description="DUF2141 domain-containing protein" evidence="1">
    <location>
        <begin position="18"/>
        <end position="142"/>
    </location>
</feature>
<feature type="signal peptide" evidence="1">
    <location>
        <begin position="1"/>
        <end position="17"/>
    </location>
</feature>
<comment type="caution">
    <text evidence="2">The sequence shown here is derived from an EMBL/GenBank/DDBJ whole genome shotgun (WGS) entry which is preliminary data.</text>
</comment>
<evidence type="ECO:0000313" key="3">
    <source>
        <dbReference type="Proteomes" id="UP000009309"/>
    </source>
</evidence>
<dbReference type="Pfam" id="PF09912">
    <property type="entry name" value="DUF2141"/>
    <property type="match status" value="1"/>
</dbReference>
<protein>
    <recommendedName>
        <fullName evidence="4">DUF2141 domain-containing protein</fullName>
    </recommendedName>
</protein>
<evidence type="ECO:0000256" key="1">
    <source>
        <dbReference type="SAM" id="SignalP"/>
    </source>
</evidence>